<dbReference type="SUPFAM" id="SSF49899">
    <property type="entry name" value="Concanavalin A-like lectins/glucanases"/>
    <property type="match status" value="1"/>
</dbReference>
<feature type="transmembrane region" description="Helical" evidence="1">
    <location>
        <begin position="152"/>
        <end position="169"/>
    </location>
</feature>
<protein>
    <submittedName>
        <fullName evidence="2">Uncharacterized protein</fullName>
    </submittedName>
</protein>
<dbReference type="Pfam" id="PF13385">
    <property type="entry name" value="Laminin_G_3"/>
    <property type="match status" value="1"/>
</dbReference>
<feature type="transmembrane region" description="Helical" evidence="1">
    <location>
        <begin position="53"/>
        <end position="77"/>
    </location>
</feature>
<organism evidence="2">
    <name type="scientific">viral metagenome</name>
    <dbReference type="NCBI Taxonomy" id="1070528"/>
    <lineage>
        <taxon>unclassified sequences</taxon>
        <taxon>metagenomes</taxon>
        <taxon>organismal metagenomes</taxon>
    </lineage>
</organism>
<dbReference type="Gene3D" id="2.60.120.200">
    <property type="match status" value="1"/>
</dbReference>
<dbReference type="AlphaFoldDB" id="A0A6C0ARJ0"/>
<dbReference type="EMBL" id="MN740762">
    <property type="protein sequence ID" value="QHS82093.1"/>
    <property type="molecule type" value="Genomic_DNA"/>
</dbReference>
<feature type="transmembrane region" description="Helical" evidence="1">
    <location>
        <begin position="401"/>
        <end position="419"/>
    </location>
</feature>
<evidence type="ECO:0000313" key="2">
    <source>
        <dbReference type="EMBL" id="QHS82093.1"/>
    </source>
</evidence>
<feature type="transmembrane region" description="Helical" evidence="1">
    <location>
        <begin position="181"/>
        <end position="203"/>
    </location>
</feature>
<feature type="transmembrane region" description="Helical" evidence="1">
    <location>
        <begin position="302"/>
        <end position="320"/>
    </location>
</feature>
<dbReference type="InterPro" id="IPR013320">
    <property type="entry name" value="ConA-like_dom_sf"/>
</dbReference>
<feature type="transmembrane region" description="Helical" evidence="1">
    <location>
        <begin position="366"/>
        <end position="394"/>
    </location>
</feature>
<feature type="transmembrane region" description="Helical" evidence="1">
    <location>
        <begin position="223"/>
        <end position="248"/>
    </location>
</feature>
<feature type="transmembrane region" description="Helical" evidence="1">
    <location>
        <begin position="332"/>
        <end position="354"/>
    </location>
</feature>
<feature type="transmembrane region" description="Helical" evidence="1">
    <location>
        <begin position="20"/>
        <end position="41"/>
    </location>
</feature>
<feature type="transmembrane region" description="Helical" evidence="1">
    <location>
        <begin position="260"/>
        <end position="282"/>
    </location>
</feature>
<evidence type="ECO:0000256" key="1">
    <source>
        <dbReference type="SAM" id="Phobius"/>
    </source>
</evidence>
<keyword evidence="1" id="KW-1133">Transmembrane helix</keyword>
<keyword evidence="1" id="KW-0812">Transmembrane</keyword>
<keyword evidence="1" id="KW-0472">Membrane</keyword>
<accession>A0A6C0ARJ0</accession>
<feature type="transmembrane region" description="Helical" evidence="1">
    <location>
        <begin position="83"/>
        <end position="104"/>
    </location>
</feature>
<proteinExistence type="predicted"/>
<reference evidence="2" key="1">
    <citation type="journal article" date="2020" name="Nature">
        <title>Giant virus diversity and host interactions through global metagenomics.</title>
        <authorList>
            <person name="Schulz F."/>
            <person name="Roux S."/>
            <person name="Paez-Espino D."/>
            <person name="Jungbluth S."/>
            <person name="Walsh D.A."/>
            <person name="Denef V.J."/>
            <person name="McMahon K.D."/>
            <person name="Konstantinidis K.T."/>
            <person name="Eloe-Fadrosh E.A."/>
            <person name="Kyrpides N.C."/>
            <person name="Woyke T."/>
        </authorList>
    </citation>
    <scope>NUCLEOTIDE SEQUENCE</scope>
    <source>
        <strain evidence="2">GVMAG-S-1101165-79</strain>
    </source>
</reference>
<name>A0A6C0ARJ0_9ZZZZ</name>
<feature type="transmembrane region" description="Helical" evidence="1">
    <location>
        <begin position="116"/>
        <end position="140"/>
    </location>
</feature>
<sequence length="650" mass="72785">MNNTTNNQNVLPQIKTPKIFVPVILLILFLVISIFLIMYKVNVPSSGSKEEIIKNVFIILFFGLIILSLCIGILPNFKDVKTLFGQISSVTYIIIYTVFLILFFRIVPSNIINNYAYIILPATIIIAAIMFYISASYSYIDKFDVNYERVKMMIMMFCLITLFIIYYTTDPGGYISKYFGYTSLLTIIIAVFAFLYLIIVLTLPDKILQPEPGAKTSNFLSNFTSISSYGSIAFLLFLIGITISIATYPGGFFSNKDMSSSVIILILIVCILFSILLGANLFSGATNTGAASSKLNLFKKSLLVLFGIVISGLIIAWIVFNIQNYSGESSSLTTLLLNIVLVILVLGFIYKIFVVKLPVANSNKNAFFMLILNTLLYIPCIFSGIFDSIGGFLFKNDNRETSGNLLMLLATVGVIIAYFKSPNLFNVINKQGGKQLVNQPVELNVSNTLGTYQELNDSENYDYQYALSFWFYIDTSPNNMTPSDKNFSILNYANKPNVFYSTKTQSLIITMDQKDLEKTTDNKLIDFDEYGNRILYKNKNVLLQKWNNMILNYNGGILDIFLNGELVKSVIGVVPYHTLDNLTIGQENGLNGGICNVVYFRHALNSMNLYFIYNVVKNHNPPVVDSTSKETILKDNINTASSSIIKVTSG</sequence>